<feature type="repeat" description="ARM" evidence="1">
    <location>
        <begin position="119"/>
        <end position="161"/>
    </location>
</feature>
<reference evidence="3 4" key="1">
    <citation type="submission" date="2022-12" db="EMBL/GenBank/DDBJ databases">
        <title>Chromosome-level genome assembly of true bugs.</title>
        <authorList>
            <person name="Ma L."/>
            <person name="Li H."/>
        </authorList>
    </citation>
    <scope>NUCLEOTIDE SEQUENCE [LARGE SCALE GENOMIC DNA]</scope>
    <source>
        <strain evidence="3">Lab_2022b</strain>
    </source>
</reference>
<dbReference type="AlphaFoldDB" id="A0AAW1DHC2"/>
<dbReference type="SUPFAM" id="SSF48371">
    <property type="entry name" value="ARM repeat"/>
    <property type="match status" value="1"/>
</dbReference>
<dbReference type="Proteomes" id="UP001461498">
    <property type="component" value="Unassembled WGS sequence"/>
</dbReference>
<dbReference type="EMBL" id="JAPXFL010000002">
    <property type="protein sequence ID" value="KAK9510238.1"/>
    <property type="molecule type" value="Genomic_DNA"/>
</dbReference>
<dbReference type="InterPro" id="IPR016024">
    <property type="entry name" value="ARM-type_fold"/>
</dbReference>
<gene>
    <name evidence="3" type="ORF">O3M35_005065</name>
</gene>
<feature type="compositionally biased region" description="Acidic residues" evidence="2">
    <location>
        <begin position="1"/>
        <end position="13"/>
    </location>
</feature>
<dbReference type="SMART" id="SM00185">
    <property type="entry name" value="ARM"/>
    <property type="match status" value="11"/>
</dbReference>
<dbReference type="InterPro" id="IPR011989">
    <property type="entry name" value="ARM-like"/>
</dbReference>
<evidence type="ECO:0000313" key="4">
    <source>
        <dbReference type="Proteomes" id="UP001461498"/>
    </source>
</evidence>
<feature type="region of interest" description="Disordered" evidence="2">
    <location>
        <begin position="1"/>
        <end position="25"/>
    </location>
</feature>
<evidence type="ECO:0008006" key="5">
    <source>
        <dbReference type="Google" id="ProtNLM"/>
    </source>
</evidence>
<accession>A0AAW1DHC2</accession>
<feature type="repeat" description="ARM" evidence="1">
    <location>
        <begin position="345"/>
        <end position="387"/>
    </location>
</feature>
<dbReference type="PANTHER" id="PTHR46241">
    <property type="entry name" value="ARMADILLO REPEAT-CONTAINING PROTEIN 4 ARMC4"/>
    <property type="match status" value="1"/>
</dbReference>
<dbReference type="InterPro" id="IPR000225">
    <property type="entry name" value="Armadillo"/>
</dbReference>
<dbReference type="PANTHER" id="PTHR46241:SF1">
    <property type="entry name" value="OUTER DYNEIN ARM-DOCKING COMPLEX SUBUNIT 2"/>
    <property type="match status" value="1"/>
</dbReference>
<keyword evidence="4" id="KW-1185">Reference proteome</keyword>
<comment type="caution">
    <text evidence="3">The sequence shown here is derived from an EMBL/GenBank/DDBJ whole genome shotgun (WGS) entry which is preliminary data.</text>
</comment>
<organism evidence="3 4">
    <name type="scientific">Rhynocoris fuscipes</name>
    <dbReference type="NCBI Taxonomy" id="488301"/>
    <lineage>
        <taxon>Eukaryota</taxon>
        <taxon>Metazoa</taxon>
        <taxon>Ecdysozoa</taxon>
        <taxon>Arthropoda</taxon>
        <taxon>Hexapoda</taxon>
        <taxon>Insecta</taxon>
        <taxon>Pterygota</taxon>
        <taxon>Neoptera</taxon>
        <taxon>Paraneoptera</taxon>
        <taxon>Hemiptera</taxon>
        <taxon>Heteroptera</taxon>
        <taxon>Panheteroptera</taxon>
        <taxon>Cimicomorpha</taxon>
        <taxon>Reduviidae</taxon>
        <taxon>Harpactorinae</taxon>
        <taxon>Harpactorini</taxon>
        <taxon>Rhynocoris</taxon>
    </lineage>
</organism>
<feature type="repeat" description="ARM" evidence="1">
    <location>
        <begin position="470"/>
        <end position="512"/>
    </location>
</feature>
<evidence type="ECO:0000313" key="3">
    <source>
        <dbReference type="EMBL" id="KAK9510238.1"/>
    </source>
</evidence>
<dbReference type="Gene3D" id="1.25.10.10">
    <property type="entry name" value="Leucine-rich Repeat Variant"/>
    <property type="match status" value="4"/>
</dbReference>
<dbReference type="Pfam" id="PF00514">
    <property type="entry name" value="Arm"/>
    <property type="match status" value="2"/>
</dbReference>
<protein>
    <recommendedName>
        <fullName evidence="5">Armadillo repeat-containing protein gudu</fullName>
    </recommendedName>
</protein>
<sequence>MSESESSDSEESENVPILDQDKWHDTNKSDLPSDYWNIQKLLKFIKAGNQTATVIALACMKDQSLNSDIALLALRDIGGLEILINLLETNEPKCVLGSLQVLETLSHHKEVQKEMTELAAVELLVELLKSPETKLQSLAANTLANLALISRARKLVRKSQGIPILVDLMDVPKQLLTTPVVYLSDHDKMVLKVVLGSARAICMLSLSDKNKEIMRRAGCVRILARFLSSVHEEIVLYTLGTIDQCSSQPYYQYDIQSEGMIGDMVHFLSAENSQLKKHCASAIFKCAEEEATRRLVREYGGLELLVSLISDEDRRSDKALLSAATGAIWKCAQSIDNVRRLDELDIITILVELLKDENEEVLKNVAGALAECAKLPPNRIAICKAGGLEALVSLLNMTNKSLLENVSSVLGQCAHEKECMAKIEELDGVRLVWSLLKNESPRVQACAAWALVPCINNSKDSGEMVRSLVGGLELIVSLLKSNDKEVLASVCAALANIARDKENLAVITDHGVIPLLCNLVQAEDDQLREHLALAIANCCDWENNCYEFGRLGAVAPLVTYMASKEKKVHRSTALALHKISQDPFNCVTLHHAGVVPYLLKTIGSSDEILQEASAGCLSNIRKLALAVDNLRRQ</sequence>
<evidence type="ECO:0000256" key="2">
    <source>
        <dbReference type="SAM" id="MobiDB-lite"/>
    </source>
</evidence>
<evidence type="ECO:0000256" key="1">
    <source>
        <dbReference type="PROSITE-ProRule" id="PRU00259"/>
    </source>
</evidence>
<proteinExistence type="predicted"/>
<dbReference type="PROSITE" id="PS50176">
    <property type="entry name" value="ARM_REPEAT"/>
    <property type="match status" value="3"/>
</dbReference>
<name>A0AAW1DHC2_9HEMI</name>